<dbReference type="SUPFAM" id="SSF47413">
    <property type="entry name" value="lambda repressor-like DNA-binding domains"/>
    <property type="match status" value="1"/>
</dbReference>
<dbReference type="CDD" id="cd00093">
    <property type="entry name" value="HTH_XRE"/>
    <property type="match status" value="1"/>
</dbReference>
<feature type="domain" description="HTH cro/C1-type" evidence="1">
    <location>
        <begin position="7"/>
        <end position="61"/>
    </location>
</feature>
<organism evidence="2 3">
    <name type="scientific">Clostridium tarantellae</name>
    <dbReference type="NCBI Taxonomy" id="39493"/>
    <lineage>
        <taxon>Bacteria</taxon>
        <taxon>Bacillati</taxon>
        <taxon>Bacillota</taxon>
        <taxon>Clostridia</taxon>
        <taxon>Eubacteriales</taxon>
        <taxon>Clostridiaceae</taxon>
        <taxon>Clostridium</taxon>
    </lineage>
</organism>
<dbReference type="Pfam" id="PF01381">
    <property type="entry name" value="HTH_3"/>
    <property type="match status" value="1"/>
</dbReference>
<name>A0A6I1MM99_9CLOT</name>
<sequence length="138" mass="16604">MDFCNRLKEFRESLELNAVQFSEKLELSKSYYSLIEAGKREPSKTVLYKLVDLSEKPEEWWLYGIEKPIEIMEIREDFKALKSALNCWENLRDNKLKDDDFKNLFNKIELEHLNEIEVILLKALKTDLKHFYTKNRII</sequence>
<reference evidence="2 3" key="1">
    <citation type="submission" date="2019-10" db="EMBL/GenBank/DDBJ databases">
        <title>The Genome Sequence of Clostridium tarantellae Isolated from Fish Brain.</title>
        <authorList>
            <person name="Bano L."/>
            <person name="Kiel M."/>
            <person name="Sales G."/>
            <person name="Doxey A.C."/>
            <person name="Mansfield M.J."/>
            <person name="Schiavone M."/>
            <person name="Rossetto O."/>
            <person name="Pirazzini M."/>
            <person name="Dobrindt U."/>
            <person name="Montecucco C."/>
        </authorList>
    </citation>
    <scope>NUCLEOTIDE SEQUENCE [LARGE SCALE GENOMIC DNA]</scope>
    <source>
        <strain evidence="2 3">DSM 3997</strain>
    </source>
</reference>
<dbReference type="AlphaFoldDB" id="A0A6I1MM99"/>
<dbReference type="SMART" id="SM00530">
    <property type="entry name" value="HTH_XRE"/>
    <property type="match status" value="1"/>
</dbReference>
<dbReference type="InterPro" id="IPR001387">
    <property type="entry name" value="Cro/C1-type_HTH"/>
</dbReference>
<dbReference type="PROSITE" id="PS50943">
    <property type="entry name" value="HTH_CROC1"/>
    <property type="match status" value="1"/>
</dbReference>
<dbReference type="EMBL" id="WHJC01000232">
    <property type="protein sequence ID" value="MPQ44505.1"/>
    <property type="molecule type" value="Genomic_DNA"/>
</dbReference>
<comment type="caution">
    <text evidence="2">The sequence shown here is derived from an EMBL/GenBank/DDBJ whole genome shotgun (WGS) entry which is preliminary data.</text>
</comment>
<dbReference type="InterPro" id="IPR010982">
    <property type="entry name" value="Lambda_DNA-bd_dom_sf"/>
</dbReference>
<dbReference type="Gene3D" id="1.10.260.40">
    <property type="entry name" value="lambda repressor-like DNA-binding domains"/>
    <property type="match status" value="1"/>
</dbReference>
<gene>
    <name evidence="2" type="ORF">GBZ86_12180</name>
</gene>
<accession>A0A6I1MM99</accession>
<protein>
    <submittedName>
        <fullName evidence="2">Helix-turn-helix domain-containing protein</fullName>
    </submittedName>
</protein>
<evidence type="ECO:0000313" key="2">
    <source>
        <dbReference type="EMBL" id="MPQ44505.1"/>
    </source>
</evidence>
<keyword evidence="3" id="KW-1185">Reference proteome</keyword>
<dbReference type="GO" id="GO:0003677">
    <property type="term" value="F:DNA binding"/>
    <property type="evidence" value="ECO:0007669"/>
    <property type="project" value="InterPro"/>
</dbReference>
<dbReference type="RefSeq" id="WP_152891035.1">
    <property type="nucleotide sequence ID" value="NZ_WHJC01000232.1"/>
</dbReference>
<evidence type="ECO:0000259" key="1">
    <source>
        <dbReference type="PROSITE" id="PS50943"/>
    </source>
</evidence>
<dbReference type="Proteomes" id="UP000430345">
    <property type="component" value="Unassembled WGS sequence"/>
</dbReference>
<proteinExistence type="predicted"/>
<evidence type="ECO:0000313" key="3">
    <source>
        <dbReference type="Proteomes" id="UP000430345"/>
    </source>
</evidence>
<dbReference type="OrthoDB" id="1906417at2"/>